<dbReference type="SUPFAM" id="SSF57701">
    <property type="entry name" value="Zn2/Cys6 DNA-binding domain"/>
    <property type="match status" value="1"/>
</dbReference>
<dbReference type="PANTHER" id="PTHR47338:SF5">
    <property type="entry name" value="ZN(II)2CYS6 TRANSCRIPTION FACTOR (EUROFUNG)"/>
    <property type="match status" value="1"/>
</dbReference>
<keyword evidence="3" id="KW-0805">Transcription regulation</keyword>
<protein>
    <recommendedName>
        <fullName evidence="7">Zn(2)-C6 fungal-type domain-containing protein</fullName>
    </recommendedName>
</protein>
<evidence type="ECO:0000256" key="5">
    <source>
        <dbReference type="ARBA" id="ARBA00023242"/>
    </source>
</evidence>
<dbReference type="InterPro" id="IPR001138">
    <property type="entry name" value="Zn2Cys6_DnaBD"/>
</dbReference>
<dbReference type="GO" id="GO:0006351">
    <property type="term" value="P:DNA-templated transcription"/>
    <property type="evidence" value="ECO:0007669"/>
    <property type="project" value="InterPro"/>
</dbReference>
<dbReference type="Pfam" id="PF00172">
    <property type="entry name" value="Zn_clus"/>
    <property type="match status" value="1"/>
</dbReference>
<keyword evidence="2" id="KW-0479">Metal-binding</keyword>
<dbReference type="GO" id="GO:0003677">
    <property type="term" value="F:DNA binding"/>
    <property type="evidence" value="ECO:0007669"/>
    <property type="project" value="InterPro"/>
</dbReference>
<evidence type="ECO:0000256" key="1">
    <source>
        <dbReference type="ARBA" id="ARBA00004123"/>
    </source>
</evidence>
<feature type="compositionally biased region" description="Low complexity" evidence="6">
    <location>
        <begin position="143"/>
        <end position="167"/>
    </location>
</feature>
<dbReference type="OrthoDB" id="2123952at2759"/>
<dbReference type="GO" id="GO:0005634">
    <property type="term" value="C:nucleus"/>
    <property type="evidence" value="ECO:0007669"/>
    <property type="project" value="UniProtKB-SubCell"/>
</dbReference>
<evidence type="ECO:0000256" key="4">
    <source>
        <dbReference type="ARBA" id="ARBA00023163"/>
    </source>
</evidence>
<gene>
    <name evidence="8" type="ORF">INT44_002067</name>
</gene>
<proteinExistence type="predicted"/>
<name>A0A8H7Q359_9FUNG</name>
<keyword evidence="4" id="KW-0804">Transcription</keyword>
<feature type="region of interest" description="Disordered" evidence="6">
    <location>
        <begin position="82"/>
        <end position="173"/>
    </location>
</feature>
<dbReference type="PROSITE" id="PS50048">
    <property type="entry name" value="ZN2_CY6_FUNGAL_2"/>
    <property type="match status" value="1"/>
</dbReference>
<dbReference type="PANTHER" id="PTHR47338">
    <property type="entry name" value="ZN(II)2CYS6 TRANSCRIPTION FACTOR (EUROFUNG)-RELATED"/>
    <property type="match status" value="1"/>
</dbReference>
<dbReference type="EMBL" id="JAEPRA010000005">
    <property type="protein sequence ID" value="KAG2185277.1"/>
    <property type="molecule type" value="Genomic_DNA"/>
</dbReference>
<evidence type="ECO:0000313" key="9">
    <source>
        <dbReference type="Proteomes" id="UP000612746"/>
    </source>
</evidence>
<feature type="domain" description="Zn(2)-C6 fungal-type" evidence="7">
    <location>
        <begin position="24"/>
        <end position="54"/>
    </location>
</feature>
<keyword evidence="5" id="KW-0539">Nucleus</keyword>
<evidence type="ECO:0000259" key="7">
    <source>
        <dbReference type="PROSITE" id="PS50048"/>
    </source>
</evidence>
<dbReference type="SMART" id="SM00906">
    <property type="entry name" value="Fungal_trans"/>
    <property type="match status" value="1"/>
</dbReference>
<organism evidence="8 9">
    <name type="scientific">Umbelopsis vinacea</name>
    <dbReference type="NCBI Taxonomy" id="44442"/>
    <lineage>
        <taxon>Eukaryota</taxon>
        <taxon>Fungi</taxon>
        <taxon>Fungi incertae sedis</taxon>
        <taxon>Mucoromycota</taxon>
        <taxon>Mucoromycotina</taxon>
        <taxon>Umbelopsidomycetes</taxon>
        <taxon>Umbelopsidales</taxon>
        <taxon>Umbelopsidaceae</taxon>
        <taxon>Umbelopsis</taxon>
    </lineage>
</organism>
<dbReference type="PROSITE" id="PS00463">
    <property type="entry name" value="ZN2_CY6_FUNGAL_1"/>
    <property type="match status" value="1"/>
</dbReference>
<dbReference type="Gene3D" id="4.10.240.10">
    <property type="entry name" value="Zn(2)-C6 fungal-type DNA-binding domain"/>
    <property type="match status" value="1"/>
</dbReference>
<dbReference type="AlphaFoldDB" id="A0A8H7Q359"/>
<dbReference type="CDD" id="cd00067">
    <property type="entry name" value="GAL4"/>
    <property type="match status" value="1"/>
</dbReference>
<dbReference type="SMART" id="SM00066">
    <property type="entry name" value="GAL4"/>
    <property type="match status" value="1"/>
</dbReference>
<dbReference type="InterPro" id="IPR007219">
    <property type="entry name" value="XnlR_reg_dom"/>
</dbReference>
<accession>A0A8H7Q359</accession>
<feature type="region of interest" description="Disordered" evidence="6">
    <location>
        <begin position="688"/>
        <end position="726"/>
    </location>
</feature>
<evidence type="ECO:0000313" key="8">
    <source>
        <dbReference type="EMBL" id="KAG2185277.1"/>
    </source>
</evidence>
<dbReference type="GO" id="GO:0000981">
    <property type="term" value="F:DNA-binding transcription factor activity, RNA polymerase II-specific"/>
    <property type="evidence" value="ECO:0007669"/>
    <property type="project" value="InterPro"/>
</dbReference>
<evidence type="ECO:0000256" key="6">
    <source>
        <dbReference type="SAM" id="MobiDB-lite"/>
    </source>
</evidence>
<evidence type="ECO:0000256" key="2">
    <source>
        <dbReference type="ARBA" id="ARBA00022723"/>
    </source>
</evidence>
<evidence type="ECO:0000256" key="3">
    <source>
        <dbReference type="ARBA" id="ARBA00023015"/>
    </source>
</evidence>
<dbReference type="InterPro" id="IPR036864">
    <property type="entry name" value="Zn2-C6_fun-type_DNA-bd_sf"/>
</dbReference>
<dbReference type="InterPro" id="IPR050815">
    <property type="entry name" value="TF_fung"/>
</dbReference>
<reference evidence="8" key="1">
    <citation type="submission" date="2020-12" db="EMBL/GenBank/DDBJ databases">
        <title>Metabolic potential, ecology and presence of endohyphal bacteria is reflected in genomic diversity of Mucoromycotina.</title>
        <authorList>
            <person name="Muszewska A."/>
            <person name="Okrasinska A."/>
            <person name="Steczkiewicz K."/>
            <person name="Drgas O."/>
            <person name="Orlowska M."/>
            <person name="Perlinska-Lenart U."/>
            <person name="Aleksandrzak-Piekarczyk T."/>
            <person name="Szatraj K."/>
            <person name="Zielenkiewicz U."/>
            <person name="Pilsyk S."/>
            <person name="Malc E."/>
            <person name="Mieczkowski P."/>
            <person name="Kruszewska J.S."/>
            <person name="Biernat P."/>
            <person name="Pawlowska J."/>
        </authorList>
    </citation>
    <scope>NUCLEOTIDE SEQUENCE</scope>
    <source>
        <strain evidence="8">WA0000051536</strain>
    </source>
</reference>
<dbReference type="Proteomes" id="UP000612746">
    <property type="component" value="Unassembled WGS sequence"/>
</dbReference>
<dbReference type="Pfam" id="PF04082">
    <property type="entry name" value="Fungal_trans"/>
    <property type="match status" value="1"/>
</dbReference>
<comment type="caution">
    <text evidence="8">The sequence shown here is derived from an EMBL/GenBank/DDBJ whole genome shotgun (WGS) entry which is preliminary data.</text>
</comment>
<sequence length="891" mass="99648">MDNMYESQTTDNSAGAKRKRLTQACDVCRRKKIKCDGAKPACANCVRMKQECSYLPSNKKRGPRQGYIELLEKRLDKMEKMLQNNPGDTSPEDISPTDFDAPLFQPTKSHRQFSTDSEDQAKPLVNGRTHGSLDQSPVPSPTSPSSRLSQFSPIMSHSSNSLTSRSNNAEDGGLPSSDVIEHLVAVYFEHLYPMMPILHPKFFMERIRNKKCPEVLLLSVMALSARFSTRSDILENPPWLSGEKYASRARKIINNIFDYPSLSSAQALLLLGIYEYGCSRGPRSWMLLGMALRMCTELGMHKESLHESDFSAPLTEDEWVDKESRRRLFWQIYIIDILACANSGRPRSIGEQDCQLLLPSDDGCWSNSLLYTETLDGSCSVRFKQTDDGNIIGSLYNNGKLPVAVQNDQRSRSTLSLIAYLARAATILSRITCYINRSKIRDLNILSDKNSELMQLDEELTSLQANLPEFFQFTDENIEDFRHGTPAEFHSLVMLHGLLNTGMLLLHRPSLLLSGAAESAIVQPWIRQQIDHAKLKCNQSTDRITHILNLCVSGDPKIMVPLLSYSAYITCTVLVNVAFQDDQVEAEKARKALAICFRYLLTIRPFWSMADRFYFMARDLYGLRSKINGKGKIKFGTCPMVTSQDEMMRTASNDKSATGNPDGKKAFSLPVQTDSGFVALWQMATLQQQAQDHSKRKEPSVGPQEDITTNDVSPIQPPMQSNVIRGGNTNNSYANSMMPSNGMTTQHTATMANNMAAPMKFLDDSLDDQVSVAAVTEYYSNRMASNPSTFADTGLNIPGNDPTGFNFLFDGSLLNDMMFPVMWPGMEDNVMADIRLNTPNWTLDNSNLLSMPDERPFNVQQAAPVQNTFDKILTAATKETHNGSHSLNTPP</sequence>
<dbReference type="CDD" id="cd12148">
    <property type="entry name" value="fungal_TF_MHR"/>
    <property type="match status" value="1"/>
</dbReference>
<feature type="compositionally biased region" description="Polar residues" evidence="6">
    <location>
        <begin position="706"/>
        <end position="726"/>
    </location>
</feature>
<dbReference type="GO" id="GO:0008270">
    <property type="term" value="F:zinc ion binding"/>
    <property type="evidence" value="ECO:0007669"/>
    <property type="project" value="InterPro"/>
</dbReference>
<comment type="subcellular location">
    <subcellularLocation>
        <location evidence="1">Nucleus</location>
    </subcellularLocation>
</comment>
<keyword evidence="9" id="KW-1185">Reference proteome</keyword>